<reference evidence="2 3" key="1">
    <citation type="submission" date="2024-06" db="EMBL/GenBank/DDBJ databases">
        <authorList>
            <person name="Kaempfer P."/>
            <person name="Viver T."/>
        </authorList>
    </citation>
    <scope>NUCLEOTIDE SEQUENCE [LARGE SCALE GENOMIC DNA]</scope>
    <source>
        <strain evidence="2 3">ST-119</strain>
    </source>
</reference>
<evidence type="ECO:0000313" key="3">
    <source>
        <dbReference type="Proteomes" id="UP001629156"/>
    </source>
</evidence>
<accession>A0ABW8Z0U3</accession>
<keyword evidence="1" id="KW-0472">Membrane</keyword>
<feature type="transmembrane region" description="Helical" evidence="1">
    <location>
        <begin position="124"/>
        <end position="144"/>
    </location>
</feature>
<feature type="transmembrane region" description="Helical" evidence="1">
    <location>
        <begin position="164"/>
        <end position="189"/>
    </location>
</feature>
<comment type="caution">
    <text evidence="2">The sequence shown here is derived from an EMBL/GenBank/DDBJ whole genome shotgun (WGS) entry which is preliminary data.</text>
</comment>
<keyword evidence="3" id="KW-1185">Reference proteome</keyword>
<dbReference type="Proteomes" id="UP001629156">
    <property type="component" value="Unassembled WGS sequence"/>
</dbReference>
<evidence type="ECO:0000313" key="2">
    <source>
        <dbReference type="EMBL" id="MFL9845890.1"/>
    </source>
</evidence>
<dbReference type="RefSeq" id="WP_408086168.1">
    <property type="nucleotide sequence ID" value="NZ_JBELPZ010000024.1"/>
</dbReference>
<feature type="transmembrane region" description="Helical" evidence="1">
    <location>
        <begin position="74"/>
        <end position="95"/>
    </location>
</feature>
<protein>
    <submittedName>
        <fullName evidence="2">Uncharacterized protein</fullName>
    </submittedName>
</protein>
<gene>
    <name evidence="2" type="ORF">ABS766_15825</name>
</gene>
<name>A0ABW8Z0U3_9FLAO</name>
<evidence type="ECO:0000256" key="1">
    <source>
        <dbReference type="SAM" id="Phobius"/>
    </source>
</evidence>
<keyword evidence="1" id="KW-1133">Transmembrane helix</keyword>
<sequence>MDALDKLKNNWQKNDNYPRFSQQQIYAMLHKRSSSIVKWILIISIIEFAAWLGLNILLKDNSTNKTLRGLGLEYLIVSLSVISYGIILYFIYIFYTRYKKITATDNVKKLMSSILATRKAVRNYIYITISYNIIGAIVVLIILLQSDPVILNAYEQSQQSGDEVFFYMITIVITLLLLGLFFFAMWLIYRLIYGILLKRLIKNYEELKQMEQ</sequence>
<organism evidence="2 3">
    <name type="scientific">Flavobacterium rhizosphaerae</name>
    <dbReference type="NCBI Taxonomy" id="3163298"/>
    <lineage>
        <taxon>Bacteria</taxon>
        <taxon>Pseudomonadati</taxon>
        <taxon>Bacteroidota</taxon>
        <taxon>Flavobacteriia</taxon>
        <taxon>Flavobacteriales</taxon>
        <taxon>Flavobacteriaceae</taxon>
        <taxon>Flavobacterium</taxon>
    </lineage>
</organism>
<keyword evidence="1" id="KW-0812">Transmembrane</keyword>
<dbReference type="EMBL" id="JBELPZ010000024">
    <property type="protein sequence ID" value="MFL9845890.1"/>
    <property type="molecule type" value="Genomic_DNA"/>
</dbReference>
<proteinExistence type="predicted"/>
<feature type="transmembrane region" description="Helical" evidence="1">
    <location>
        <begin position="36"/>
        <end position="54"/>
    </location>
</feature>